<dbReference type="InterPro" id="IPR058240">
    <property type="entry name" value="rSAM_sf"/>
</dbReference>
<evidence type="ECO:0000256" key="4">
    <source>
        <dbReference type="ARBA" id="ARBA00022490"/>
    </source>
</evidence>
<evidence type="ECO:0000256" key="1">
    <source>
        <dbReference type="ARBA" id="ARBA00001966"/>
    </source>
</evidence>
<dbReference type="GO" id="GO:0070475">
    <property type="term" value="P:rRNA base methylation"/>
    <property type="evidence" value="ECO:0007669"/>
    <property type="project" value="TreeGrafter"/>
</dbReference>
<accession>A0A6C0E7P7</accession>
<sequence length="320" mass="37437">MSKNILQLSKKLNAIDGSCNLIFNYGKSVLESRYVRRSPNYVSLYLSSHNGCTMGCRFCWLTQQKLTSFSASSLDIYRNQISHLLDIIPEKDHQNIPKNQIKININLMARGEPLANATILNSYQDFYKYLDQDVRGYGYKEAKINLSTIMPHTVRKRELINIFKDNPVSIYYSLYSRNDDFRKKWLPNAIPYLVSLDKIKKYQDDYYKLTNKWSSLTFHWAVIKGHNDNIAENLLLRKDILERDFKNLKFNLVRYNPPMGLPETDTQEVSEETLKKIFNIFESISDVNQNGNNYIKRNPSRIVDRVGKDAYISCGMFPNY</sequence>
<dbReference type="Gene3D" id="3.20.20.70">
    <property type="entry name" value="Aldolase class I"/>
    <property type="match status" value="1"/>
</dbReference>
<dbReference type="SFLD" id="SFLDS00029">
    <property type="entry name" value="Radical_SAM"/>
    <property type="match status" value="1"/>
</dbReference>
<evidence type="ECO:0000259" key="11">
    <source>
        <dbReference type="PROSITE" id="PS51918"/>
    </source>
</evidence>
<comment type="cofactor">
    <cofactor evidence="1">
        <name>[4Fe-4S] cluster</name>
        <dbReference type="ChEBI" id="CHEBI:49883"/>
    </cofactor>
</comment>
<evidence type="ECO:0000313" key="12">
    <source>
        <dbReference type="EMBL" id="QHT24651.1"/>
    </source>
</evidence>
<dbReference type="CDD" id="cd01335">
    <property type="entry name" value="Radical_SAM"/>
    <property type="match status" value="1"/>
</dbReference>
<protein>
    <recommendedName>
        <fullName evidence="11">Radical SAM core domain-containing protein</fullName>
    </recommendedName>
</protein>
<reference evidence="12" key="1">
    <citation type="journal article" date="2020" name="Nature">
        <title>Giant virus diversity and host interactions through global metagenomics.</title>
        <authorList>
            <person name="Schulz F."/>
            <person name="Roux S."/>
            <person name="Paez-Espino D."/>
            <person name="Jungbluth S."/>
            <person name="Walsh D.A."/>
            <person name="Denef V.J."/>
            <person name="McMahon K.D."/>
            <person name="Konstantinidis K.T."/>
            <person name="Eloe-Fadrosh E.A."/>
            <person name="Kyrpides N.C."/>
            <person name="Woyke T."/>
        </authorList>
    </citation>
    <scope>NUCLEOTIDE SEQUENCE</scope>
    <source>
        <strain evidence="12">GVMAG-M-3300023179-150</strain>
    </source>
</reference>
<comment type="subcellular location">
    <subcellularLocation>
        <location evidence="2">Cytoplasm</location>
    </subcellularLocation>
</comment>
<dbReference type="GO" id="GO:0051539">
    <property type="term" value="F:4 iron, 4 sulfur cluster binding"/>
    <property type="evidence" value="ECO:0007669"/>
    <property type="project" value="UniProtKB-KW"/>
</dbReference>
<dbReference type="AlphaFoldDB" id="A0A6C0E7P7"/>
<dbReference type="GO" id="GO:0005737">
    <property type="term" value="C:cytoplasm"/>
    <property type="evidence" value="ECO:0007669"/>
    <property type="project" value="UniProtKB-SubCell"/>
</dbReference>
<evidence type="ECO:0000256" key="8">
    <source>
        <dbReference type="ARBA" id="ARBA00022723"/>
    </source>
</evidence>
<dbReference type="SUPFAM" id="SSF102114">
    <property type="entry name" value="Radical SAM enzymes"/>
    <property type="match status" value="1"/>
</dbReference>
<evidence type="ECO:0000256" key="3">
    <source>
        <dbReference type="ARBA" id="ARBA00022485"/>
    </source>
</evidence>
<evidence type="ECO:0000256" key="2">
    <source>
        <dbReference type="ARBA" id="ARBA00004496"/>
    </source>
</evidence>
<dbReference type="PROSITE" id="PS51918">
    <property type="entry name" value="RADICAL_SAM"/>
    <property type="match status" value="1"/>
</dbReference>
<dbReference type="InterPro" id="IPR040072">
    <property type="entry name" value="Methyltransferase_A"/>
</dbReference>
<dbReference type="EMBL" id="MN739747">
    <property type="protein sequence ID" value="QHT24651.1"/>
    <property type="molecule type" value="Genomic_DNA"/>
</dbReference>
<dbReference type="PANTHER" id="PTHR30544">
    <property type="entry name" value="23S RRNA METHYLTRANSFERASE"/>
    <property type="match status" value="1"/>
</dbReference>
<evidence type="ECO:0000256" key="6">
    <source>
        <dbReference type="ARBA" id="ARBA00022679"/>
    </source>
</evidence>
<evidence type="ECO:0000256" key="7">
    <source>
        <dbReference type="ARBA" id="ARBA00022691"/>
    </source>
</evidence>
<dbReference type="GO" id="GO:0030488">
    <property type="term" value="P:tRNA methylation"/>
    <property type="evidence" value="ECO:0007669"/>
    <property type="project" value="TreeGrafter"/>
</dbReference>
<keyword evidence="5" id="KW-0489">Methyltransferase</keyword>
<proteinExistence type="predicted"/>
<feature type="domain" description="Radical SAM core" evidence="11">
    <location>
        <begin position="38"/>
        <end position="288"/>
    </location>
</feature>
<keyword evidence="4" id="KW-0963">Cytoplasm</keyword>
<organism evidence="12">
    <name type="scientific">viral metagenome</name>
    <dbReference type="NCBI Taxonomy" id="1070528"/>
    <lineage>
        <taxon>unclassified sequences</taxon>
        <taxon>metagenomes</taxon>
        <taxon>organismal metagenomes</taxon>
    </lineage>
</organism>
<keyword evidence="7" id="KW-0949">S-adenosyl-L-methionine</keyword>
<keyword evidence="3" id="KW-0004">4Fe-4S</keyword>
<dbReference type="InterPro" id="IPR013785">
    <property type="entry name" value="Aldolase_TIM"/>
</dbReference>
<dbReference type="PIRSF" id="PIRSF006004">
    <property type="entry name" value="CHP00048"/>
    <property type="match status" value="1"/>
</dbReference>
<evidence type="ECO:0000256" key="10">
    <source>
        <dbReference type="ARBA" id="ARBA00023014"/>
    </source>
</evidence>
<dbReference type="GO" id="GO:0046872">
    <property type="term" value="F:metal ion binding"/>
    <property type="evidence" value="ECO:0007669"/>
    <property type="project" value="UniProtKB-KW"/>
</dbReference>
<evidence type="ECO:0000256" key="9">
    <source>
        <dbReference type="ARBA" id="ARBA00023004"/>
    </source>
</evidence>
<keyword evidence="9" id="KW-0408">Iron</keyword>
<dbReference type="PANTHER" id="PTHR30544:SF5">
    <property type="entry name" value="RADICAL SAM CORE DOMAIN-CONTAINING PROTEIN"/>
    <property type="match status" value="1"/>
</dbReference>
<evidence type="ECO:0000256" key="5">
    <source>
        <dbReference type="ARBA" id="ARBA00022603"/>
    </source>
</evidence>
<name>A0A6C0E7P7_9ZZZZ</name>
<dbReference type="InterPro" id="IPR004383">
    <property type="entry name" value="rRNA_lsu_MTrfase_RlmN/Cfr"/>
</dbReference>
<dbReference type="GO" id="GO:0008173">
    <property type="term" value="F:RNA methyltransferase activity"/>
    <property type="evidence" value="ECO:0007669"/>
    <property type="project" value="InterPro"/>
</dbReference>
<keyword evidence="6" id="KW-0808">Transferase</keyword>
<keyword evidence="10" id="KW-0411">Iron-sulfur</keyword>
<keyword evidence="8" id="KW-0479">Metal-binding</keyword>
<dbReference type="InterPro" id="IPR007197">
    <property type="entry name" value="rSAM"/>
</dbReference>